<accession>A0ABP9HTJ6</accession>
<proteinExistence type="predicted"/>
<evidence type="ECO:0000313" key="3">
    <source>
        <dbReference type="Proteomes" id="UP001500466"/>
    </source>
</evidence>
<sequence>MSKLRTRLSTTAAAAVAVCGVATIVAAPAQAAGRMVYKVSNGNGAYGEFRSYGEVVCATDTKADGHGAMTIVAALQGGSYRVWFTVYEGAGAGHTLCKDGGDLAEGTKIMVSTCLQDGSPGRDPRSGFACSAWKYGTA</sequence>
<keyword evidence="1" id="KW-0732">Signal</keyword>
<name>A0ABP9HTJ6_9ACTN</name>
<evidence type="ECO:0000313" key="2">
    <source>
        <dbReference type="EMBL" id="GAA4978291.1"/>
    </source>
</evidence>
<comment type="caution">
    <text evidence="2">The sequence shown here is derived from an EMBL/GenBank/DDBJ whole genome shotgun (WGS) entry which is preliminary data.</text>
</comment>
<organism evidence="2 3">
    <name type="scientific">Yinghuangia aomiensis</name>
    <dbReference type="NCBI Taxonomy" id="676205"/>
    <lineage>
        <taxon>Bacteria</taxon>
        <taxon>Bacillati</taxon>
        <taxon>Actinomycetota</taxon>
        <taxon>Actinomycetes</taxon>
        <taxon>Kitasatosporales</taxon>
        <taxon>Streptomycetaceae</taxon>
        <taxon>Yinghuangia</taxon>
    </lineage>
</organism>
<evidence type="ECO:0000256" key="1">
    <source>
        <dbReference type="SAM" id="SignalP"/>
    </source>
</evidence>
<keyword evidence="3" id="KW-1185">Reference proteome</keyword>
<dbReference type="Proteomes" id="UP001500466">
    <property type="component" value="Unassembled WGS sequence"/>
</dbReference>
<feature type="chain" id="PRO_5046185430" description="Secreted protein" evidence="1">
    <location>
        <begin position="32"/>
        <end position="138"/>
    </location>
</feature>
<protein>
    <recommendedName>
        <fullName evidence="4">Secreted protein</fullName>
    </recommendedName>
</protein>
<feature type="signal peptide" evidence="1">
    <location>
        <begin position="1"/>
        <end position="31"/>
    </location>
</feature>
<evidence type="ECO:0008006" key="4">
    <source>
        <dbReference type="Google" id="ProtNLM"/>
    </source>
</evidence>
<gene>
    <name evidence="2" type="ORF">GCM10023205_52820</name>
</gene>
<dbReference type="EMBL" id="BAABHS010000020">
    <property type="protein sequence ID" value="GAA4978291.1"/>
    <property type="molecule type" value="Genomic_DNA"/>
</dbReference>
<reference evidence="3" key="1">
    <citation type="journal article" date="2019" name="Int. J. Syst. Evol. Microbiol.">
        <title>The Global Catalogue of Microorganisms (GCM) 10K type strain sequencing project: providing services to taxonomists for standard genome sequencing and annotation.</title>
        <authorList>
            <consortium name="The Broad Institute Genomics Platform"/>
            <consortium name="The Broad Institute Genome Sequencing Center for Infectious Disease"/>
            <person name="Wu L."/>
            <person name="Ma J."/>
        </authorList>
    </citation>
    <scope>NUCLEOTIDE SEQUENCE [LARGE SCALE GENOMIC DNA]</scope>
    <source>
        <strain evidence="3">JCM 17986</strain>
    </source>
</reference>